<dbReference type="SUPFAM" id="SSF53448">
    <property type="entry name" value="Nucleotide-diphospho-sugar transferases"/>
    <property type="match status" value="1"/>
</dbReference>
<dbReference type="GO" id="GO:0016740">
    <property type="term" value="F:transferase activity"/>
    <property type="evidence" value="ECO:0007669"/>
    <property type="project" value="UniProtKB-KW"/>
</dbReference>
<dbReference type="InterPro" id="IPR001173">
    <property type="entry name" value="Glyco_trans_2-like"/>
</dbReference>
<keyword evidence="3" id="KW-1185">Reference proteome</keyword>
<evidence type="ECO:0000313" key="3">
    <source>
        <dbReference type="Proteomes" id="UP000292085"/>
    </source>
</evidence>
<dbReference type="Gene3D" id="3.90.550.10">
    <property type="entry name" value="Spore Coat Polysaccharide Biosynthesis Protein SpsA, Chain A"/>
    <property type="match status" value="1"/>
</dbReference>
<dbReference type="Pfam" id="PF00535">
    <property type="entry name" value="Glycos_transf_2"/>
    <property type="match status" value="1"/>
</dbReference>
<dbReference type="EMBL" id="SGIS01000033">
    <property type="protein sequence ID" value="RZF63024.1"/>
    <property type="molecule type" value="Genomic_DNA"/>
</dbReference>
<reference evidence="2 3" key="1">
    <citation type="submission" date="2019-02" db="EMBL/GenBank/DDBJ databases">
        <authorList>
            <person name="Li Y."/>
        </authorList>
    </citation>
    <scope>NUCLEOTIDE SEQUENCE [LARGE SCALE GENOMIC DNA]</scope>
    <source>
        <strain evidence="2 3">3-7</strain>
    </source>
</reference>
<gene>
    <name evidence="2" type="ORF">EWE75_18130</name>
</gene>
<sequence>MALSLPDARPMPEPVAPPNVAVIMTCYNEGPYIGAAVRSVLDQSRAEWITAIVIADDGSDAETLAVLREIEAWDARIRVLYGPGGVGLPGQRRTAIAETDAPVLAILDGDDLWTPDKLERQLPVLAGDATIGLVYADFCVFPNHNLAAARRAGVLDITGHARLSHTYFLKDPPIIPSTTLLRRTAYDAAGGFDAAVRVFEDTDFYLRLARVTRFALVDAPLLYKRQRGSSITGGRSDLMAHHAFVALKAAAEEPALLPLVPRRLAERARKLGNQRFLLGDRAGAVRLLRLAVRLDPLNRRAWQSLLAATVFPALALRLLGSGGRARQAALGAM</sequence>
<keyword evidence="2" id="KW-0808">Transferase</keyword>
<dbReference type="InterPro" id="IPR029044">
    <property type="entry name" value="Nucleotide-diphossugar_trans"/>
</dbReference>
<proteinExistence type="predicted"/>
<dbReference type="OrthoDB" id="9807795at2"/>
<dbReference type="PANTHER" id="PTHR43685:SF2">
    <property type="entry name" value="GLYCOSYLTRANSFERASE 2-LIKE DOMAIN-CONTAINING PROTEIN"/>
    <property type="match status" value="1"/>
</dbReference>
<feature type="domain" description="Glycosyltransferase 2-like" evidence="1">
    <location>
        <begin position="22"/>
        <end position="187"/>
    </location>
</feature>
<evidence type="ECO:0000259" key="1">
    <source>
        <dbReference type="Pfam" id="PF00535"/>
    </source>
</evidence>
<evidence type="ECO:0000313" key="2">
    <source>
        <dbReference type="EMBL" id="RZF63024.1"/>
    </source>
</evidence>
<comment type="caution">
    <text evidence="2">The sequence shown here is derived from an EMBL/GenBank/DDBJ whole genome shotgun (WGS) entry which is preliminary data.</text>
</comment>
<name>A0A4Q6Y081_9SPHN</name>
<dbReference type="Proteomes" id="UP000292085">
    <property type="component" value="Unassembled WGS sequence"/>
</dbReference>
<dbReference type="CDD" id="cd00761">
    <property type="entry name" value="Glyco_tranf_GTA_type"/>
    <property type="match status" value="1"/>
</dbReference>
<organism evidence="2 3">
    <name type="scientific">Sphingomonas populi</name>
    <dbReference type="NCBI Taxonomy" id="2484750"/>
    <lineage>
        <taxon>Bacteria</taxon>
        <taxon>Pseudomonadati</taxon>
        <taxon>Pseudomonadota</taxon>
        <taxon>Alphaproteobacteria</taxon>
        <taxon>Sphingomonadales</taxon>
        <taxon>Sphingomonadaceae</taxon>
        <taxon>Sphingomonas</taxon>
    </lineage>
</organism>
<dbReference type="PANTHER" id="PTHR43685">
    <property type="entry name" value="GLYCOSYLTRANSFERASE"/>
    <property type="match status" value="1"/>
</dbReference>
<protein>
    <submittedName>
        <fullName evidence="2">Glycosyltransferase</fullName>
    </submittedName>
</protein>
<accession>A0A4Q6Y081</accession>
<dbReference type="InterPro" id="IPR050834">
    <property type="entry name" value="Glycosyltransf_2"/>
</dbReference>
<dbReference type="AlphaFoldDB" id="A0A4Q6Y081"/>